<keyword evidence="9" id="KW-1185">Reference proteome</keyword>
<dbReference type="SUPFAM" id="SSF51905">
    <property type="entry name" value="FAD/NAD(P)-binding domain"/>
    <property type="match status" value="1"/>
</dbReference>
<keyword evidence="6" id="KW-0812">Transmembrane</keyword>
<keyword evidence="4" id="KW-0560">Oxidoreductase</keyword>
<dbReference type="Proteomes" id="UP000813461">
    <property type="component" value="Unassembled WGS sequence"/>
</dbReference>
<evidence type="ECO:0000259" key="7">
    <source>
        <dbReference type="Pfam" id="PF01494"/>
    </source>
</evidence>
<dbReference type="PANTHER" id="PTHR47178:SF1">
    <property type="entry name" value="FAD-BINDING DOMAIN-CONTAINING PROTEIN-RELATED"/>
    <property type="match status" value="1"/>
</dbReference>
<dbReference type="Pfam" id="PF01494">
    <property type="entry name" value="FAD_binding_3"/>
    <property type="match status" value="1"/>
</dbReference>
<accession>A0A8K0R8V8</accession>
<keyword evidence="3" id="KW-0274">FAD</keyword>
<comment type="caution">
    <text evidence="8">The sequence shown here is derived from an EMBL/GenBank/DDBJ whole genome shotgun (WGS) entry which is preliminary data.</text>
</comment>
<protein>
    <recommendedName>
        <fullName evidence="7">FAD-binding domain-containing protein</fullName>
    </recommendedName>
</protein>
<dbReference type="EMBL" id="JAGMVJ010000009">
    <property type="protein sequence ID" value="KAH7087742.1"/>
    <property type="molecule type" value="Genomic_DNA"/>
</dbReference>
<reference evidence="8" key="1">
    <citation type="journal article" date="2021" name="Nat. Commun.">
        <title>Genetic determinants of endophytism in the Arabidopsis root mycobiome.</title>
        <authorList>
            <person name="Mesny F."/>
            <person name="Miyauchi S."/>
            <person name="Thiergart T."/>
            <person name="Pickel B."/>
            <person name="Atanasova L."/>
            <person name="Karlsson M."/>
            <person name="Huettel B."/>
            <person name="Barry K.W."/>
            <person name="Haridas S."/>
            <person name="Chen C."/>
            <person name="Bauer D."/>
            <person name="Andreopoulos W."/>
            <person name="Pangilinan J."/>
            <person name="LaButti K."/>
            <person name="Riley R."/>
            <person name="Lipzen A."/>
            <person name="Clum A."/>
            <person name="Drula E."/>
            <person name="Henrissat B."/>
            <person name="Kohler A."/>
            <person name="Grigoriev I.V."/>
            <person name="Martin F.M."/>
            <person name="Hacquard S."/>
        </authorList>
    </citation>
    <scope>NUCLEOTIDE SEQUENCE</scope>
    <source>
        <strain evidence="8">MPI-SDFR-AT-0120</strain>
    </source>
</reference>
<dbReference type="AlphaFoldDB" id="A0A8K0R8V8"/>
<evidence type="ECO:0000256" key="4">
    <source>
        <dbReference type="ARBA" id="ARBA00023002"/>
    </source>
</evidence>
<dbReference type="PRINTS" id="PR00420">
    <property type="entry name" value="RNGMNOXGNASE"/>
</dbReference>
<evidence type="ECO:0000313" key="8">
    <source>
        <dbReference type="EMBL" id="KAH7087742.1"/>
    </source>
</evidence>
<keyword evidence="6" id="KW-1133">Transmembrane helix</keyword>
<dbReference type="InterPro" id="IPR002938">
    <property type="entry name" value="FAD-bd"/>
</dbReference>
<sequence length="422" mass="47847">MEQEPIDHDSLPVIIIGAGISGLLLAQLLRKYRVPFQIFERDYDLTTRGLGWGLTLHWSLPALQDLLPDDLLKRLPDTYVDRASVERGNSSTFPFFDLSTGDLKWSSPKAPKNQRVRVTRERLRGLLSTGIDVKWGKSFRSLSADEGSTIATFEDDTTCRGRLVVGCDGSHSRVRRALLPTMYENHRLFVSMLGFTMRVTAQQAEPILQLDPFFLQGTASESDTFVYVSLLEAPQRHVDRLEAYIYQVCISWDTRKSLLRGKSGSDTLSTQRNMVETIRTVANEWSEPFRSFVQLIPDTANVQRLEIEDFDPQENSQVHRRVILVGDASHAMTMYRGEGANHAIVDVLDIEDKILPHLACADTERLHDAIREFESNVRARTRPAVLASRQACQDAHDWGSLSRATSKSPLLTRRQMYLPFQS</sequence>
<organism evidence="8 9">
    <name type="scientific">Paraphoma chrysanthemicola</name>
    <dbReference type="NCBI Taxonomy" id="798071"/>
    <lineage>
        <taxon>Eukaryota</taxon>
        <taxon>Fungi</taxon>
        <taxon>Dikarya</taxon>
        <taxon>Ascomycota</taxon>
        <taxon>Pezizomycotina</taxon>
        <taxon>Dothideomycetes</taxon>
        <taxon>Pleosporomycetidae</taxon>
        <taxon>Pleosporales</taxon>
        <taxon>Pleosporineae</taxon>
        <taxon>Phaeosphaeriaceae</taxon>
        <taxon>Paraphoma</taxon>
    </lineage>
</organism>
<evidence type="ECO:0000256" key="2">
    <source>
        <dbReference type="ARBA" id="ARBA00022630"/>
    </source>
</evidence>
<keyword evidence="5" id="KW-0503">Monooxygenase</keyword>
<feature type="domain" description="FAD-binding" evidence="7">
    <location>
        <begin position="12"/>
        <end position="368"/>
    </location>
</feature>
<keyword evidence="2" id="KW-0285">Flavoprotein</keyword>
<name>A0A8K0R8V8_9PLEO</name>
<dbReference type="OrthoDB" id="47494at2759"/>
<evidence type="ECO:0000256" key="5">
    <source>
        <dbReference type="ARBA" id="ARBA00023033"/>
    </source>
</evidence>
<comment type="cofactor">
    <cofactor evidence="1">
        <name>FAD</name>
        <dbReference type="ChEBI" id="CHEBI:57692"/>
    </cofactor>
</comment>
<evidence type="ECO:0000313" key="9">
    <source>
        <dbReference type="Proteomes" id="UP000813461"/>
    </source>
</evidence>
<keyword evidence="6" id="KW-0472">Membrane</keyword>
<gene>
    <name evidence="8" type="ORF">FB567DRAFT_442142</name>
</gene>
<evidence type="ECO:0000256" key="6">
    <source>
        <dbReference type="SAM" id="Phobius"/>
    </source>
</evidence>
<proteinExistence type="predicted"/>
<dbReference type="GO" id="GO:0071949">
    <property type="term" value="F:FAD binding"/>
    <property type="evidence" value="ECO:0007669"/>
    <property type="project" value="InterPro"/>
</dbReference>
<evidence type="ECO:0000256" key="3">
    <source>
        <dbReference type="ARBA" id="ARBA00022827"/>
    </source>
</evidence>
<feature type="transmembrane region" description="Helical" evidence="6">
    <location>
        <begin position="12"/>
        <end position="29"/>
    </location>
</feature>
<dbReference type="PANTHER" id="PTHR47178">
    <property type="entry name" value="MONOOXYGENASE, FAD-BINDING"/>
    <property type="match status" value="1"/>
</dbReference>
<dbReference type="Gene3D" id="3.50.50.60">
    <property type="entry name" value="FAD/NAD(P)-binding domain"/>
    <property type="match status" value="1"/>
</dbReference>
<dbReference type="InterPro" id="IPR036188">
    <property type="entry name" value="FAD/NAD-bd_sf"/>
</dbReference>
<dbReference type="GO" id="GO:0004497">
    <property type="term" value="F:monooxygenase activity"/>
    <property type="evidence" value="ECO:0007669"/>
    <property type="project" value="UniProtKB-KW"/>
</dbReference>
<evidence type="ECO:0000256" key="1">
    <source>
        <dbReference type="ARBA" id="ARBA00001974"/>
    </source>
</evidence>